<dbReference type="PANTHER" id="PTHR43248">
    <property type="entry name" value="2-SUCCINYL-6-HYDROXY-2,4-CYCLOHEXADIENE-1-CARBOXYLATE SYNTHASE"/>
    <property type="match status" value="1"/>
</dbReference>
<sequence>MVPAGQSVVGRAASEHGRTEVKKRRHGQRGRLLTGACLGIGLVLAITACAQAPDSSFTPAEPQGFDPDLAEFYTQELQWESCDEYANDADTRQRLNRFGFTCAYLAVPLSYEDPTGDVANIAVTRTSASGNKIGSLVMNPGGPGAGGISAAANVAAALPGTQLGERFDFVSFDPRGIGASTPAIACLSGPDQDSYRQALRIDMSPEGIAETEADTRRYVEACERNTGLDVLSNVGTRDVARDLDVLRAALGDEQLTFLGYSYGTFLGAVYAEQFPDKVRAMVLDGAVDPAEDLVETLVRQGEGFQRAFDAFVDDCLEQPQCPLGSDVDNAVKEFRVIMESLIDDPAFTSDPRNLTYSDGMAGVYQALYSPQLWTLLRTGLTEVTDGLGDTLLFLADTYEGRRDDGTYRNTIPAFHAVSCVDSPPETDRARRGEADMRYREVAPFADGGQGTGEAPLDFCAFWPVLNTSEPRDLDIDDALAPTLVVSTTGDPATPYEAGLELARQLGGSLLTYEGNQHTVVLGVDECVDQHVERYLIDLQLPESDPRCG</sequence>
<dbReference type="RefSeq" id="WP_188675598.1">
    <property type="nucleotide sequence ID" value="NZ_BMJH01000003.1"/>
</dbReference>
<keyword evidence="3" id="KW-0378">Hydrolase</keyword>
<evidence type="ECO:0000259" key="5">
    <source>
        <dbReference type="Pfam" id="PF00561"/>
    </source>
</evidence>
<dbReference type="PANTHER" id="PTHR43248:SF29">
    <property type="entry name" value="TRIPEPTIDYL AMINOPEPTIDASE"/>
    <property type="match status" value="1"/>
</dbReference>
<accession>A0A916UHU1</accession>
<evidence type="ECO:0000256" key="4">
    <source>
        <dbReference type="SAM" id="MobiDB-lite"/>
    </source>
</evidence>
<evidence type="ECO:0000256" key="2">
    <source>
        <dbReference type="ARBA" id="ARBA00022729"/>
    </source>
</evidence>
<dbReference type="Pfam" id="PF00561">
    <property type="entry name" value="Abhydrolase_1"/>
    <property type="match status" value="1"/>
</dbReference>
<dbReference type="AlphaFoldDB" id="A0A916UHU1"/>
<reference evidence="6" key="1">
    <citation type="journal article" date="2014" name="Int. J. Syst. Evol. Microbiol.">
        <title>Complete genome sequence of Corynebacterium casei LMG S-19264T (=DSM 44701T), isolated from a smear-ripened cheese.</title>
        <authorList>
            <consortium name="US DOE Joint Genome Institute (JGI-PGF)"/>
            <person name="Walter F."/>
            <person name="Albersmeier A."/>
            <person name="Kalinowski J."/>
            <person name="Ruckert C."/>
        </authorList>
    </citation>
    <scope>NUCLEOTIDE SEQUENCE</scope>
    <source>
        <strain evidence="6">CGMCC 1.15478</strain>
    </source>
</reference>
<dbReference type="GO" id="GO:0008233">
    <property type="term" value="F:peptidase activity"/>
    <property type="evidence" value="ECO:0007669"/>
    <property type="project" value="UniProtKB-KW"/>
</dbReference>
<feature type="region of interest" description="Disordered" evidence="4">
    <location>
        <begin position="1"/>
        <end position="27"/>
    </location>
</feature>
<dbReference type="InterPro" id="IPR051601">
    <property type="entry name" value="Serine_prot/Carboxylest_S33"/>
</dbReference>
<dbReference type="Proteomes" id="UP000641514">
    <property type="component" value="Unassembled WGS sequence"/>
</dbReference>
<comment type="similarity">
    <text evidence="1">Belongs to the peptidase S33 family.</text>
</comment>
<proteinExistence type="inferred from homology"/>
<dbReference type="InterPro" id="IPR000073">
    <property type="entry name" value="AB_hydrolase_1"/>
</dbReference>
<keyword evidence="7" id="KW-1185">Reference proteome</keyword>
<dbReference type="SUPFAM" id="SSF53474">
    <property type="entry name" value="alpha/beta-Hydrolases"/>
    <property type="match status" value="1"/>
</dbReference>
<evidence type="ECO:0000256" key="3">
    <source>
        <dbReference type="ARBA" id="ARBA00022801"/>
    </source>
</evidence>
<feature type="domain" description="AB hydrolase-1" evidence="5">
    <location>
        <begin position="136"/>
        <end position="518"/>
    </location>
</feature>
<keyword evidence="2" id="KW-0732">Signal</keyword>
<evidence type="ECO:0000313" key="6">
    <source>
        <dbReference type="EMBL" id="GGC71472.1"/>
    </source>
</evidence>
<dbReference type="EMBL" id="BMJH01000003">
    <property type="protein sequence ID" value="GGC71472.1"/>
    <property type="molecule type" value="Genomic_DNA"/>
</dbReference>
<reference evidence="6" key="2">
    <citation type="submission" date="2020-09" db="EMBL/GenBank/DDBJ databases">
        <authorList>
            <person name="Sun Q."/>
            <person name="Zhou Y."/>
        </authorList>
    </citation>
    <scope>NUCLEOTIDE SEQUENCE</scope>
    <source>
        <strain evidence="6">CGMCC 1.15478</strain>
    </source>
</reference>
<keyword evidence="6" id="KW-0645">Protease</keyword>
<evidence type="ECO:0000313" key="7">
    <source>
        <dbReference type="Proteomes" id="UP000641514"/>
    </source>
</evidence>
<dbReference type="InterPro" id="IPR029058">
    <property type="entry name" value="AB_hydrolase_fold"/>
</dbReference>
<organism evidence="6 7">
    <name type="scientific">Hoyosella rhizosphaerae</name>
    <dbReference type="NCBI Taxonomy" id="1755582"/>
    <lineage>
        <taxon>Bacteria</taxon>
        <taxon>Bacillati</taxon>
        <taxon>Actinomycetota</taxon>
        <taxon>Actinomycetes</taxon>
        <taxon>Mycobacteriales</taxon>
        <taxon>Hoyosellaceae</taxon>
        <taxon>Hoyosella</taxon>
    </lineage>
</organism>
<name>A0A916UHU1_9ACTN</name>
<evidence type="ECO:0000256" key="1">
    <source>
        <dbReference type="ARBA" id="ARBA00010088"/>
    </source>
</evidence>
<dbReference type="Gene3D" id="3.40.50.1820">
    <property type="entry name" value="alpha/beta hydrolase"/>
    <property type="match status" value="1"/>
</dbReference>
<protein>
    <submittedName>
        <fullName evidence="6">Protease</fullName>
    </submittedName>
</protein>
<comment type="caution">
    <text evidence="6">The sequence shown here is derived from an EMBL/GenBank/DDBJ whole genome shotgun (WGS) entry which is preliminary data.</text>
</comment>
<dbReference type="GO" id="GO:0006508">
    <property type="term" value="P:proteolysis"/>
    <property type="evidence" value="ECO:0007669"/>
    <property type="project" value="UniProtKB-KW"/>
</dbReference>
<gene>
    <name evidence="6" type="ORF">GCM10011410_25570</name>
</gene>